<gene>
    <name evidence="3" type="ORF">CEURO_LOCUS8964</name>
</gene>
<evidence type="ECO:0000256" key="1">
    <source>
        <dbReference type="ARBA" id="ARBA00022737"/>
    </source>
</evidence>
<dbReference type="GO" id="GO:0008380">
    <property type="term" value="P:RNA splicing"/>
    <property type="evidence" value="ECO:0007669"/>
    <property type="project" value="InterPro"/>
</dbReference>
<accession>A0A9P0Z2F1</accession>
<protein>
    <recommendedName>
        <fullName evidence="5">Pentatricopeptide repeat-containing protein</fullName>
    </recommendedName>
</protein>
<feature type="repeat" description="PPR" evidence="2">
    <location>
        <begin position="454"/>
        <end position="488"/>
    </location>
</feature>
<dbReference type="PANTHER" id="PTHR47003:SF3">
    <property type="entry name" value="SMALL RIBOSOMAL SUBUNIT PROTEIN MS81 (RPPR8)"/>
    <property type="match status" value="1"/>
</dbReference>
<dbReference type="Proteomes" id="UP001152484">
    <property type="component" value="Unassembled WGS sequence"/>
</dbReference>
<dbReference type="EMBL" id="CAMAPE010000017">
    <property type="protein sequence ID" value="CAH9084323.1"/>
    <property type="molecule type" value="Genomic_DNA"/>
</dbReference>
<proteinExistence type="predicted"/>
<dbReference type="PANTHER" id="PTHR47003">
    <property type="entry name" value="OS01G0970900 PROTEIN"/>
    <property type="match status" value="1"/>
</dbReference>
<dbReference type="PROSITE" id="PS51375">
    <property type="entry name" value="PPR"/>
    <property type="match status" value="3"/>
</dbReference>
<keyword evidence="1" id="KW-0677">Repeat</keyword>
<comment type="caution">
    <text evidence="3">The sequence shown here is derived from an EMBL/GenBank/DDBJ whole genome shotgun (WGS) entry which is preliminary data.</text>
</comment>
<dbReference type="NCBIfam" id="TIGR00756">
    <property type="entry name" value="PPR"/>
    <property type="match status" value="1"/>
</dbReference>
<reference evidence="3" key="1">
    <citation type="submission" date="2022-07" db="EMBL/GenBank/DDBJ databases">
        <authorList>
            <person name="Macas J."/>
            <person name="Novak P."/>
            <person name="Neumann P."/>
        </authorList>
    </citation>
    <scope>NUCLEOTIDE SEQUENCE</scope>
</reference>
<evidence type="ECO:0008006" key="5">
    <source>
        <dbReference type="Google" id="ProtNLM"/>
    </source>
</evidence>
<evidence type="ECO:0000313" key="4">
    <source>
        <dbReference type="Proteomes" id="UP001152484"/>
    </source>
</evidence>
<organism evidence="3 4">
    <name type="scientific">Cuscuta europaea</name>
    <name type="common">European dodder</name>
    <dbReference type="NCBI Taxonomy" id="41803"/>
    <lineage>
        <taxon>Eukaryota</taxon>
        <taxon>Viridiplantae</taxon>
        <taxon>Streptophyta</taxon>
        <taxon>Embryophyta</taxon>
        <taxon>Tracheophyta</taxon>
        <taxon>Spermatophyta</taxon>
        <taxon>Magnoliopsida</taxon>
        <taxon>eudicotyledons</taxon>
        <taxon>Gunneridae</taxon>
        <taxon>Pentapetalae</taxon>
        <taxon>asterids</taxon>
        <taxon>lamiids</taxon>
        <taxon>Solanales</taxon>
        <taxon>Convolvulaceae</taxon>
        <taxon>Cuscuteae</taxon>
        <taxon>Cuscuta</taxon>
        <taxon>Cuscuta subgen. Cuscuta</taxon>
    </lineage>
</organism>
<dbReference type="InterPro" id="IPR044578">
    <property type="entry name" value="BIR6-like"/>
</dbReference>
<feature type="repeat" description="PPR" evidence="2">
    <location>
        <begin position="141"/>
        <end position="175"/>
    </location>
</feature>
<keyword evidence="4" id="KW-1185">Reference proteome</keyword>
<evidence type="ECO:0000256" key="2">
    <source>
        <dbReference type="PROSITE-ProRule" id="PRU00708"/>
    </source>
</evidence>
<evidence type="ECO:0000313" key="3">
    <source>
        <dbReference type="EMBL" id="CAH9084323.1"/>
    </source>
</evidence>
<dbReference type="InterPro" id="IPR002885">
    <property type="entry name" value="PPR_rpt"/>
</dbReference>
<dbReference type="AlphaFoldDB" id="A0A9P0Z2F1"/>
<dbReference type="Gene3D" id="1.25.40.10">
    <property type="entry name" value="Tetratricopeptide repeat domain"/>
    <property type="match status" value="3"/>
</dbReference>
<sequence length="651" mass="73859">MRNHWRLILLLRSSHPNVARSTYHSRLNGQLGNTFRYIASAPFHFRAHHISPFRTSTPFRWFSTSDLASDHNGQSDPITTVYDIFSKADKSNEDIRLDLESNGVAITHDLVLRVLRSHGFAPESALRFFDWVSENDSDRLSSKSYNLLLGLLVNSGNVNDFWEIVDAMKKKGYGVSKGAFSRALGKFEKEGLVDDIKKLNHMYASGSTDNSIEKVVSRICKIIRQNVMWDYNLETQLRGFNYTSDLVSMVLMNLENEINKGMIFFRWIEETGLFKHDGCTYNTMVRVLGREGSTEKFWRVMSEMKDNSYEMETSTYLELFEHFTSKKMIKDAVELYAYAMSGENKPSLQDCTFLLKKIVVSKDLDMDLFSQVLRVFKESGNMPTKSILDAILKSVSSTGRWDECNKILTALENFGLLPNESQQSKILYYHSLYEKSDEVTELLTNMDSSDSSLSYRAWASLVEGYCDAGNLCKASEVLEKMIGKEVPACAGNVLESLVSAYCCEKKTKDAFGLVKNLVNEKGLHPLRSTYKLLAGKLLIKGYFSEAVEVLHMMKNHGYPPCIGGFIKYLSKDGSAEDALKFSKAMTVKKFPSKTVILNLFEAYFKAGRQNTAQDFLAKCPKYIRDNADVLNLFYSKKCERSNETETVAVAA</sequence>
<name>A0A9P0Z2F1_CUSEU</name>
<dbReference type="OrthoDB" id="777957at2759"/>
<feature type="repeat" description="PPR" evidence="2">
    <location>
        <begin position="277"/>
        <end position="311"/>
    </location>
</feature>
<dbReference type="Pfam" id="PF01535">
    <property type="entry name" value="PPR"/>
    <property type="match status" value="4"/>
</dbReference>
<dbReference type="InterPro" id="IPR011990">
    <property type="entry name" value="TPR-like_helical_dom_sf"/>
</dbReference>